<reference evidence="10" key="1">
    <citation type="journal article" date="2019" name="Int. J. Syst. Evol. Microbiol.">
        <title>The Global Catalogue of Microorganisms (GCM) 10K type strain sequencing project: providing services to taxonomists for standard genome sequencing and annotation.</title>
        <authorList>
            <consortium name="The Broad Institute Genomics Platform"/>
            <consortium name="The Broad Institute Genome Sequencing Center for Infectious Disease"/>
            <person name="Wu L."/>
            <person name="Ma J."/>
        </authorList>
    </citation>
    <scope>NUCLEOTIDE SEQUENCE [LARGE SCALE GENOMIC DNA]</scope>
    <source>
        <strain evidence="10">JCM 15442</strain>
    </source>
</reference>
<evidence type="ECO:0000256" key="7">
    <source>
        <dbReference type="SAM" id="MobiDB-lite"/>
    </source>
</evidence>
<dbReference type="Proteomes" id="UP000639973">
    <property type="component" value="Unassembled WGS sequence"/>
</dbReference>
<keyword evidence="3" id="KW-0479">Metal-binding</keyword>
<dbReference type="InterPro" id="IPR001041">
    <property type="entry name" value="2Fe-2S_ferredoxin-type"/>
</dbReference>
<comment type="cofactor">
    <cofactor evidence="6">
        <name>[2Fe-2S] cluster</name>
        <dbReference type="ChEBI" id="CHEBI:190135"/>
    </cofactor>
</comment>
<feature type="domain" description="2Fe-2S ferredoxin-type" evidence="8">
    <location>
        <begin position="48"/>
        <end position="141"/>
    </location>
</feature>
<keyword evidence="5" id="KW-0411">Iron-sulfur</keyword>
<evidence type="ECO:0000256" key="1">
    <source>
        <dbReference type="ARBA" id="ARBA00010914"/>
    </source>
</evidence>
<sequence>MDRKLQAGASYRPGQQRSSGGAAQGFRRATPQDSRHAILSAMTQLTPQDITLQIEGFGELTARTGERLVLALERGGVDILHRCGGVARCTTCRVSFQEGEPDAMTLAEYDKLTEKDLLGQARLSCQIECAPGMRLTPLQTASSSGLEPGKAPAETIEPAPGWTTRPGASTEG</sequence>
<dbReference type="EMBL" id="BMOL01000021">
    <property type="protein sequence ID" value="GGL91696.1"/>
    <property type="molecule type" value="Genomic_DNA"/>
</dbReference>
<evidence type="ECO:0000313" key="10">
    <source>
        <dbReference type="Proteomes" id="UP000639973"/>
    </source>
</evidence>
<gene>
    <name evidence="9" type="ORF">GCM10010840_32250</name>
</gene>
<evidence type="ECO:0000256" key="3">
    <source>
        <dbReference type="ARBA" id="ARBA00022723"/>
    </source>
</evidence>
<dbReference type="PANTHER" id="PTHR23426">
    <property type="entry name" value="FERREDOXIN/ADRENODOXIN"/>
    <property type="match status" value="1"/>
</dbReference>
<dbReference type="SUPFAM" id="SSF54292">
    <property type="entry name" value="2Fe-2S ferredoxin-like"/>
    <property type="match status" value="1"/>
</dbReference>
<comment type="caution">
    <text evidence="9">The sequence shown here is derived from an EMBL/GenBank/DDBJ whole genome shotgun (WGS) entry which is preliminary data.</text>
</comment>
<evidence type="ECO:0000259" key="8">
    <source>
        <dbReference type="PROSITE" id="PS51085"/>
    </source>
</evidence>
<name>A0ABQ2GED1_9DEIO</name>
<keyword evidence="2" id="KW-0001">2Fe-2S</keyword>
<dbReference type="PROSITE" id="PS51085">
    <property type="entry name" value="2FE2S_FER_2"/>
    <property type="match status" value="1"/>
</dbReference>
<organism evidence="9 10">
    <name type="scientific">Deinococcus aerolatus</name>
    <dbReference type="NCBI Taxonomy" id="522487"/>
    <lineage>
        <taxon>Bacteria</taxon>
        <taxon>Thermotogati</taxon>
        <taxon>Deinococcota</taxon>
        <taxon>Deinococci</taxon>
        <taxon>Deinococcales</taxon>
        <taxon>Deinococcaceae</taxon>
        <taxon>Deinococcus</taxon>
    </lineage>
</organism>
<accession>A0ABQ2GED1</accession>
<evidence type="ECO:0000256" key="5">
    <source>
        <dbReference type="ARBA" id="ARBA00023014"/>
    </source>
</evidence>
<keyword evidence="4" id="KW-0408">Iron</keyword>
<evidence type="ECO:0000256" key="4">
    <source>
        <dbReference type="ARBA" id="ARBA00023004"/>
    </source>
</evidence>
<feature type="region of interest" description="Disordered" evidence="7">
    <location>
        <begin position="1"/>
        <end position="32"/>
    </location>
</feature>
<evidence type="ECO:0000313" key="9">
    <source>
        <dbReference type="EMBL" id="GGL91696.1"/>
    </source>
</evidence>
<feature type="region of interest" description="Disordered" evidence="7">
    <location>
        <begin position="138"/>
        <end position="172"/>
    </location>
</feature>
<feature type="compositionally biased region" description="Low complexity" evidence="7">
    <location>
        <begin position="14"/>
        <end position="25"/>
    </location>
</feature>
<dbReference type="InterPro" id="IPR012675">
    <property type="entry name" value="Beta-grasp_dom_sf"/>
</dbReference>
<keyword evidence="10" id="KW-1185">Reference proteome</keyword>
<dbReference type="InterPro" id="IPR036010">
    <property type="entry name" value="2Fe-2S_ferredoxin-like_sf"/>
</dbReference>
<evidence type="ECO:0000256" key="2">
    <source>
        <dbReference type="ARBA" id="ARBA00022714"/>
    </source>
</evidence>
<protein>
    <recommendedName>
        <fullName evidence="8">2Fe-2S ferredoxin-type domain-containing protein</fullName>
    </recommendedName>
</protein>
<dbReference type="InterPro" id="IPR001055">
    <property type="entry name" value="Adrenodoxin-like"/>
</dbReference>
<comment type="similarity">
    <text evidence="1">Belongs to the adrenodoxin/putidaredoxin family.</text>
</comment>
<dbReference type="Pfam" id="PF00111">
    <property type="entry name" value="Fer2"/>
    <property type="match status" value="1"/>
</dbReference>
<evidence type="ECO:0000256" key="6">
    <source>
        <dbReference type="ARBA" id="ARBA00034078"/>
    </source>
</evidence>
<dbReference type="Gene3D" id="3.10.20.30">
    <property type="match status" value="1"/>
</dbReference>
<proteinExistence type="inferred from homology"/>
<dbReference type="PANTHER" id="PTHR23426:SF65">
    <property type="entry name" value="FERREDOXIN-2, MITOCHONDRIAL"/>
    <property type="match status" value="1"/>
</dbReference>